<keyword evidence="5" id="KW-1185">Reference proteome</keyword>
<feature type="chain" id="PRO_5045651860" evidence="2">
    <location>
        <begin position="21"/>
        <end position="188"/>
    </location>
</feature>
<sequence length="188" mass="20554">MKKIILSVIVAFCSIFTVNAQDENVITNTEVSYGVKAGYNSFVARASADGNSVSVDESGFYFGIFADFAVSDKFNIQPELQYVVITGDGDNGNVLVVPILGKYAVSEKFNLLAGPQLDYVLDDDAEGLKRLGVGLALGLAFDINENFIIDLRYSLGISNRLDIDDDDFGDQDVKVKFNYVQVGLGYRF</sequence>
<comment type="caution">
    <text evidence="4">The sequence shown here is derived from an EMBL/GenBank/DDBJ whole genome shotgun (WGS) entry which is preliminary data.</text>
</comment>
<dbReference type="Proteomes" id="UP001589832">
    <property type="component" value="Unassembled WGS sequence"/>
</dbReference>
<feature type="signal peptide" evidence="2">
    <location>
        <begin position="1"/>
        <end position="20"/>
    </location>
</feature>
<dbReference type="Pfam" id="PF13505">
    <property type="entry name" value="OMP_b-brl"/>
    <property type="match status" value="1"/>
</dbReference>
<dbReference type="RefSeq" id="WP_386063144.1">
    <property type="nucleotide sequence ID" value="NZ_JBHLTQ010000005.1"/>
</dbReference>
<evidence type="ECO:0000313" key="4">
    <source>
        <dbReference type="EMBL" id="MFC0604830.1"/>
    </source>
</evidence>
<dbReference type="InterPro" id="IPR011250">
    <property type="entry name" value="OMP/PagP_B-barrel"/>
</dbReference>
<name>A0ABV6QAY5_9FLAO</name>
<reference evidence="4 5" key="1">
    <citation type="submission" date="2024-09" db="EMBL/GenBank/DDBJ databases">
        <authorList>
            <person name="Sun Q."/>
            <person name="Mori K."/>
        </authorList>
    </citation>
    <scope>NUCLEOTIDE SEQUENCE [LARGE SCALE GENOMIC DNA]</scope>
    <source>
        <strain evidence="4 5">NCAIM B.02481</strain>
    </source>
</reference>
<feature type="domain" description="Outer membrane protein beta-barrel" evidence="3">
    <location>
        <begin position="10"/>
        <end position="188"/>
    </location>
</feature>
<organism evidence="4 5">
    <name type="scientific">Winogradskyella pulchriflava</name>
    <dbReference type="NCBI Taxonomy" id="1110688"/>
    <lineage>
        <taxon>Bacteria</taxon>
        <taxon>Pseudomonadati</taxon>
        <taxon>Bacteroidota</taxon>
        <taxon>Flavobacteriia</taxon>
        <taxon>Flavobacteriales</taxon>
        <taxon>Flavobacteriaceae</taxon>
        <taxon>Winogradskyella</taxon>
    </lineage>
</organism>
<keyword evidence="1 2" id="KW-0732">Signal</keyword>
<proteinExistence type="predicted"/>
<accession>A0ABV6QAY5</accession>
<dbReference type="InterPro" id="IPR027385">
    <property type="entry name" value="Beta-barrel_OMP"/>
</dbReference>
<dbReference type="SUPFAM" id="SSF56925">
    <property type="entry name" value="OMPA-like"/>
    <property type="match status" value="1"/>
</dbReference>
<dbReference type="EMBL" id="JBHLTQ010000005">
    <property type="protein sequence ID" value="MFC0604830.1"/>
    <property type="molecule type" value="Genomic_DNA"/>
</dbReference>
<evidence type="ECO:0000313" key="5">
    <source>
        <dbReference type="Proteomes" id="UP001589832"/>
    </source>
</evidence>
<gene>
    <name evidence="4" type="ORF">ACFFGA_09725</name>
</gene>
<evidence type="ECO:0000259" key="3">
    <source>
        <dbReference type="Pfam" id="PF13505"/>
    </source>
</evidence>
<evidence type="ECO:0000256" key="2">
    <source>
        <dbReference type="SAM" id="SignalP"/>
    </source>
</evidence>
<dbReference type="Gene3D" id="2.40.160.20">
    <property type="match status" value="1"/>
</dbReference>
<evidence type="ECO:0000256" key="1">
    <source>
        <dbReference type="ARBA" id="ARBA00022729"/>
    </source>
</evidence>
<protein>
    <submittedName>
        <fullName evidence="4">Porin family protein</fullName>
    </submittedName>
</protein>